<dbReference type="EC" id="1.2.1.38" evidence="7"/>
<dbReference type="Proteomes" id="UP000199280">
    <property type="component" value="Unassembled WGS sequence"/>
</dbReference>
<dbReference type="UniPathway" id="UPA00068">
    <property type="reaction ID" value="UER00108"/>
</dbReference>
<feature type="active site" evidence="7 8">
    <location>
        <position position="150"/>
    </location>
</feature>
<comment type="function">
    <text evidence="7">Catalyzes the NADPH-dependent reduction of N-acetyl-5-glutamyl phosphate to yield N-acetyl-L-glutamate 5-semialdehyde.</text>
</comment>
<reference evidence="10 12" key="1">
    <citation type="submission" date="2016-02" db="EMBL/GenBank/DDBJ databases">
        <authorList>
            <person name="Wen L."/>
            <person name="He K."/>
            <person name="Yang H."/>
        </authorList>
    </citation>
    <scope>NUCLEOTIDE SEQUENCE [LARGE SCALE GENOMIC DNA]</scope>
    <source>
        <strain evidence="10">Trichococcus_R210</strain>
    </source>
</reference>
<dbReference type="PROSITE" id="PS01224">
    <property type="entry name" value="ARGC"/>
    <property type="match status" value="1"/>
</dbReference>
<dbReference type="GO" id="GO:0006526">
    <property type="term" value="P:L-arginine biosynthetic process"/>
    <property type="evidence" value="ECO:0007669"/>
    <property type="project" value="UniProtKB-UniRule"/>
</dbReference>
<evidence type="ECO:0000313" key="10">
    <source>
        <dbReference type="EMBL" id="CZR06756.1"/>
    </source>
</evidence>
<dbReference type="Pfam" id="PF22698">
    <property type="entry name" value="Semialdhyde_dhC_1"/>
    <property type="match status" value="1"/>
</dbReference>
<keyword evidence="5 7" id="KW-0560">Oxidoreductase</keyword>
<keyword evidence="4 7" id="KW-0521">NADP</keyword>
<dbReference type="RefSeq" id="WP_068624039.1">
    <property type="nucleotide sequence ID" value="NZ_FJNB01000020.1"/>
</dbReference>
<dbReference type="GO" id="GO:0051287">
    <property type="term" value="F:NAD binding"/>
    <property type="evidence" value="ECO:0007669"/>
    <property type="project" value="InterPro"/>
</dbReference>
<dbReference type="InterPro" id="IPR000534">
    <property type="entry name" value="Semialdehyde_DH_NAD-bd"/>
</dbReference>
<dbReference type="Pfam" id="PF01118">
    <property type="entry name" value="Semialdhyde_dh"/>
    <property type="match status" value="1"/>
</dbReference>
<dbReference type="EMBL" id="FJNB01000020">
    <property type="protein sequence ID" value="CZR06756.1"/>
    <property type="molecule type" value="Genomic_DNA"/>
</dbReference>
<dbReference type="OrthoDB" id="9801289at2"/>
<organism evidence="10 12">
    <name type="scientific">Trichococcus ilyis</name>
    <dbReference type="NCBI Taxonomy" id="640938"/>
    <lineage>
        <taxon>Bacteria</taxon>
        <taxon>Bacillati</taxon>
        <taxon>Bacillota</taxon>
        <taxon>Bacilli</taxon>
        <taxon>Lactobacillales</taxon>
        <taxon>Carnobacteriaceae</taxon>
        <taxon>Trichococcus</taxon>
    </lineage>
</organism>
<dbReference type="GO" id="GO:0003942">
    <property type="term" value="F:N-acetyl-gamma-glutamyl-phosphate reductase activity"/>
    <property type="evidence" value="ECO:0007669"/>
    <property type="project" value="UniProtKB-UniRule"/>
</dbReference>
<dbReference type="SMART" id="SM00859">
    <property type="entry name" value="Semialdhyde_dh"/>
    <property type="match status" value="1"/>
</dbReference>
<evidence type="ECO:0000313" key="12">
    <source>
        <dbReference type="Proteomes" id="UP000076878"/>
    </source>
</evidence>
<dbReference type="Gene3D" id="3.40.50.720">
    <property type="entry name" value="NAD(P)-binding Rossmann-like Domain"/>
    <property type="match status" value="1"/>
</dbReference>
<dbReference type="InterPro" id="IPR050085">
    <property type="entry name" value="AGPR"/>
</dbReference>
<dbReference type="InterPro" id="IPR023013">
    <property type="entry name" value="AGPR_AS"/>
</dbReference>
<dbReference type="GO" id="GO:0005737">
    <property type="term" value="C:cytoplasm"/>
    <property type="evidence" value="ECO:0007669"/>
    <property type="project" value="UniProtKB-SubCell"/>
</dbReference>
<evidence type="ECO:0000256" key="8">
    <source>
        <dbReference type="PROSITE-ProRule" id="PRU10010"/>
    </source>
</evidence>
<evidence type="ECO:0000256" key="7">
    <source>
        <dbReference type="HAMAP-Rule" id="MF_00150"/>
    </source>
</evidence>
<dbReference type="PANTHER" id="PTHR32338:SF10">
    <property type="entry name" value="N-ACETYL-GAMMA-GLUTAMYL-PHOSPHATE REDUCTASE, CHLOROPLASTIC-RELATED"/>
    <property type="match status" value="1"/>
</dbReference>
<dbReference type="NCBIfam" id="TIGR01850">
    <property type="entry name" value="argC"/>
    <property type="match status" value="1"/>
</dbReference>
<evidence type="ECO:0000256" key="5">
    <source>
        <dbReference type="ARBA" id="ARBA00023002"/>
    </source>
</evidence>
<dbReference type="InterPro" id="IPR000706">
    <property type="entry name" value="AGPR_type-1"/>
</dbReference>
<evidence type="ECO:0000256" key="3">
    <source>
        <dbReference type="ARBA" id="ARBA00022605"/>
    </source>
</evidence>
<evidence type="ECO:0000256" key="2">
    <source>
        <dbReference type="ARBA" id="ARBA00022571"/>
    </source>
</evidence>
<dbReference type="PANTHER" id="PTHR32338">
    <property type="entry name" value="N-ACETYL-GAMMA-GLUTAMYL-PHOSPHATE REDUCTASE, CHLOROPLASTIC-RELATED-RELATED"/>
    <property type="match status" value="1"/>
</dbReference>
<keyword evidence="7" id="KW-0963">Cytoplasm</keyword>
<keyword evidence="3 7" id="KW-0028">Amino-acid biosynthesis</keyword>
<sequence>MIHVSIIGATGYTGVELVRLLGLREDVVLDHLTSRTYAGQKIQHLFPHLLGNVDHTCEELDLEQVTTDSDVIFVALPHGHALPIAKKAKEKGKKVIDLGADFRLKDAAVYEEWYKVAHTEPGLLEEAIYGLPEWNRDAIKDAAVIANPGCFVTSILLGLMPLMKKKDWIVPNSIVCDSKSGTSGAGRAGNVANLFTEVESSFKAYGVAHHRHTPEIEQLLTEMAGTETLVQFTPHLVPMSRGILSTIYATVKEKTTAAEIQALFEEAYADEPFVQVLPAGMWPMTKSVKGTNNCQLGVTYDERTGRIIIVSVIDNLMKGAAGQAVQNMNLLFGLAETTGLQMIGLFP</sequence>
<dbReference type="InterPro" id="IPR058924">
    <property type="entry name" value="AGPR_dimerisation_dom"/>
</dbReference>
<dbReference type="AlphaFoldDB" id="A0A143Z419"/>
<feature type="domain" description="Semialdehyde dehydrogenase NAD-binding" evidence="9">
    <location>
        <begin position="3"/>
        <end position="142"/>
    </location>
</feature>
<name>A0A143Z419_9LACT</name>
<dbReference type="SUPFAM" id="SSF51735">
    <property type="entry name" value="NAD(P)-binding Rossmann-fold domains"/>
    <property type="match status" value="1"/>
</dbReference>
<dbReference type="SUPFAM" id="SSF55347">
    <property type="entry name" value="Glyceraldehyde-3-phosphate dehydrogenase-like, C-terminal domain"/>
    <property type="match status" value="1"/>
</dbReference>
<dbReference type="FunFam" id="3.30.360.10:FF:000014">
    <property type="entry name" value="N-acetyl-gamma-glutamyl-phosphate reductase"/>
    <property type="match status" value="1"/>
</dbReference>
<proteinExistence type="inferred from homology"/>
<evidence type="ECO:0000256" key="4">
    <source>
        <dbReference type="ARBA" id="ARBA00022857"/>
    </source>
</evidence>
<evidence type="ECO:0000256" key="1">
    <source>
        <dbReference type="ARBA" id="ARBA00004862"/>
    </source>
</evidence>
<dbReference type="STRING" id="640938.TR210_2353"/>
<dbReference type="GO" id="GO:0070401">
    <property type="term" value="F:NADP+ binding"/>
    <property type="evidence" value="ECO:0007669"/>
    <property type="project" value="InterPro"/>
</dbReference>
<dbReference type="EMBL" id="FNYT01000031">
    <property type="protein sequence ID" value="SEJ85257.1"/>
    <property type="molecule type" value="Genomic_DNA"/>
</dbReference>
<gene>
    <name evidence="7" type="primary">argC</name>
    <name evidence="11" type="ORF">SAMN05216375_13133</name>
    <name evidence="10" type="ORF">TR210_2353</name>
</gene>
<dbReference type="Gene3D" id="3.30.360.10">
    <property type="entry name" value="Dihydrodipicolinate Reductase, domain 2"/>
    <property type="match status" value="1"/>
</dbReference>
<accession>A0A143Z419</accession>
<protein>
    <recommendedName>
        <fullName evidence="7">N-acetyl-gamma-glutamyl-phosphate reductase</fullName>
        <shortName evidence="7">AGPR</shortName>
        <ecNumber evidence="7">1.2.1.38</ecNumber>
    </recommendedName>
    <alternativeName>
        <fullName evidence="7">N-acetyl-glutamate semialdehyde dehydrogenase</fullName>
        <shortName evidence="7">NAGSA dehydrogenase</shortName>
    </alternativeName>
</protein>
<dbReference type="HAMAP" id="MF_00150">
    <property type="entry name" value="ArgC_type1"/>
    <property type="match status" value="1"/>
</dbReference>
<evidence type="ECO:0000259" key="9">
    <source>
        <dbReference type="SMART" id="SM00859"/>
    </source>
</evidence>
<evidence type="ECO:0000313" key="11">
    <source>
        <dbReference type="EMBL" id="SEJ85257.1"/>
    </source>
</evidence>
<comment type="subcellular location">
    <subcellularLocation>
        <location evidence="7">Cytoplasm</location>
    </subcellularLocation>
</comment>
<comment type="pathway">
    <text evidence="1 7">Amino-acid biosynthesis; L-arginine biosynthesis; N(2)-acetyl-L-ornithine from L-glutamate: step 3/4.</text>
</comment>
<reference evidence="11 13" key="2">
    <citation type="submission" date="2016-10" db="EMBL/GenBank/DDBJ databases">
        <authorList>
            <person name="Varghese N."/>
            <person name="Submissions S."/>
        </authorList>
    </citation>
    <scope>NUCLEOTIDE SEQUENCE [LARGE SCALE GENOMIC DNA]</scope>
    <source>
        <strain evidence="11 13">DSM 22150</strain>
    </source>
</reference>
<dbReference type="CDD" id="cd23934">
    <property type="entry name" value="AGPR_1_C"/>
    <property type="match status" value="1"/>
</dbReference>
<comment type="catalytic activity">
    <reaction evidence="6 7">
        <text>N-acetyl-L-glutamate 5-semialdehyde + phosphate + NADP(+) = N-acetyl-L-glutamyl 5-phosphate + NADPH + H(+)</text>
        <dbReference type="Rhea" id="RHEA:21588"/>
        <dbReference type="ChEBI" id="CHEBI:15378"/>
        <dbReference type="ChEBI" id="CHEBI:29123"/>
        <dbReference type="ChEBI" id="CHEBI:43474"/>
        <dbReference type="ChEBI" id="CHEBI:57783"/>
        <dbReference type="ChEBI" id="CHEBI:57936"/>
        <dbReference type="ChEBI" id="CHEBI:58349"/>
        <dbReference type="EC" id="1.2.1.38"/>
    </reaction>
</comment>
<dbReference type="Proteomes" id="UP000076878">
    <property type="component" value="Unassembled WGS sequence"/>
</dbReference>
<evidence type="ECO:0000313" key="13">
    <source>
        <dbReference type="Proteomes" id="UP000199280"/>
    </source>
</evidence>
<keyword evidence="2 7" id="KW-0055">Arginine biosynthesis</keyword>
<comment type="similarity">
    <text evidence="7">Belongs to the NAGSA dehydrogenase family. Type 1 subfamily.</text>
</comment>
<keyword evidence="13" id="KW-1185">Reference proteome</keyword>
<dbReference type="CDD" id="cd17895">
    <property type="entry name" value="AGPR_1_N"/>
    <property type="match status" value="1"/>
</dbReference>
<dbReference type="InterPro" id="IPR036291">
    <property type="entry name" value="NAD(P)-bd_dom_sf"/>
</dbReference>
<evidence type="ECO:0000256" key="6">
    <source>
        <dbReference type="ARBA" id="ARBA00050557"/>
    </source>
</evidence>